<gene>
    <name evidence="2" type="ORF">SAMN05216276_11112</name>
</gene>
<feature type="region of interest" description="Disordered" evidence="1">
    <location>
        <begin position="274"/>
        <end position="294"/>
    </location>
</feature>
<dbReference type="EMBL" id="FZOD01000111">
    <property type="protein sequence ID" value="SNT64116.1"/>
    <property type="molecule type" value="Genomic_DNA"/>
</dbReference>
<accession>A0A239PAE4</accession>
<evidence type="ECO:0000313" key="3">
    <source>
        <dbReference type="Proteomes" id="UP000198282"/>
    </source>
</evidence>
<sequence>MPAYVRRTHDIALAEAVAAVQAGVSRMMVLVGESSTGKTRACWEAVRGLSEPWRLWHPINPGRPEAALADLKTIGPYTVVWLNEAQHYLLTATSTQGEQIAAELRELMTAPERGPVLVLGTLWSQYWNILTAVPTPGSSDSHSQARELLKDVSRRIPDAFTGIDLATATAGARKDPRLAEALRHASSGALTHYLAGGPALIERYDKATTAARAVVHAAMDARRLGHSATLSRLMLEQAAAGYLSDEQWDLLGDDWLEQAFAYLTDPLPCRGARAPLTRLKPRPGTTFAAAPQAGGEPSYRLADYLEQHGTQTRRLVYPPDGFWNAVTHHAATPNDHIALAQAASDRGRYRHAFALWELAADVGNSDALHALARMREKAGDLEGAERLACAAAAVGNTNALLIKKVWGYGGSRLRPVSAMNALSKSG</sequence>
<evidence type="ECO:0000256" key="1">
    <source>
        <dbReference type="SAM" id="MobiDB-lite"/>
    </source>
</evidence>
<proteinExistence type="predicted"/>
<name>A0A239PAE4_9ACTN</name>
<dbReference type="Proteomes" id="UP000198282">
    <property type="component" value="Unassembled WGS sequence"/>
</dbReference>
<dbReference type="SUPFAM" id="SSF81901">
    <property type="entry name" value="HCP-like"/>
    <property type="match status" value="1"/>
</dbReference>
<keyword evidence="3" id="KW-1185">Reference proteome</keyword>
<organism evidence="2 3">
    <name type="scientific">Streptosporangium subroseum</name>
    <dbReference type="NCBI Taxonomy" id="106412"/>
    <lineage>
        <taxon>Bacteria</taxon>
        <taxon>Bacillati</taxon>
        <taxon>Actinomycetota</taxon>
        <taxon>Actinomycetes</taxon>
        <taxon>Streptosporangiales</taxon>
        <taxon>Streptosporangiaceae</taxon>
        <taxon>Streptosporangium</taxon>
    </lineage>
</organism>
<dbReference type="AlphaFoldDB" id="A0A239PAE4"/>
<evidence type="ECO:0000313" key="2">
    <source>
        <dbReference type="EMBL" id="SNT64116.1"/>
    </source>
</evidence>
<protein>
    <submittedName>
        <fullName evidence="2">Uncharacterized protein</fullName>
    </submittedName>
</protein>
<reference evidence="2 3" key="1">
    <citation type="submission" date="2017-06" db="EMBL/GenBank/DDBJ databases">
        <authorList>
            <person name="Kim H.J."/>
            <person name="Triplett B.A."/>
        </authorList>
    </citation>
    <scope>NUCLEOTIDE SEQUENCE [LARGE SCALE GENOMIC DNA]</scope>
    <source>
        <strain evidence="2 3">CGMCC 4.2132</strain>
    </source>
</reference>
<dbReference type="InterPro" id="IPR011990">
    <property type="entry name" value="TPR-like_helical_dom_sf"/>
</dbReference>
<dbReference type="Gene3D" id="1.25.40.10">
    <property type="entry name" value="Tetratricopeptide repeat domain"/>
    <property type="match status" value="1"/>
</dbReference>